<dbReference type="GO" id="GO:0006302">
    <property type="term" value="P:double-strand break repair"/>
    <property type="evidence" value="ECO:0007669"/>
    <property type="project" value="InterPro"/>
</dbReference>
<sequence>MRIESIYVENFQGLRSANLDLTTAPITMVCGLNGAGKSSLKEAIGLALGEAARVSLKKDYAQLITEGEKKGQIIIGHDGVASSITLPKGALERNDIEGQDYLPFVLNPEAFARLDDKARRSLLFALTKSSGKPQVVVEKLAERGCDAAKVEKIKPLLLRGFAAAMDEAKTYTSESRGAWKAITGEAYGSDKAEGWIVTIDPLPEGTPEVTQDDLVQAQSALTAAAAEIEKGNQHLGGLNAKRQATVSAAARKVELAEAFALLPRAQAKLETTTKELELWRGKVSEAEVKVQAFSGGESSCDCPSCGVKLKVVGQAVEVFKGKTAETKKLAEAQQELKTANESYNLMARTQANDTKAVQAAEQAGRDLEALNASAGEEVTDAMVERVEKALLVQRNTRDSAKAKVEMMAERLDLIAGAHKRGTEAAKHHQDVKDWTLIATALAPDGIPGEILAGALKPINASLATLSATAGWPTVAISGEMAITANGRLYALLSESEKWRCDALIALAIALASGLNLVLMDRFDVLLPAVRAQLLGLLRNLAKAGSMQAIICGSLKEKPTKLPDDFQVIWIENGTAGGDMQLQKAG</sequence>
<protein>
    <recommendedName>
        <fullName evidence="2">Rad50/SbcC-type AAA domain-containing protein</fullName>
    </recommendedName>
</protein>
<accession>A0A3G7U2R0</accession>
<dbReference type="PANTHER" id="PTHR32114:SF2">
    <property type="entry name" value="ABC TRANSPORTER ABCH.3"/>
    <property type="match status" value="1"/>
</dbReference>
<dbReference type="EMBL" id="CP027754">
    <property type="protein sequence ID" value="AZE53441.1"/>
    <property type="molecule type" value="Genomic_DNA"/>
</dbReference>
<evidence type="ECO:0000313" key="4">
    <source>
        <dbReference type="Proteomes" id="UP000268696"/>
    </source>
</evidence>
<organism evidence="3 4">
    <name type="scientific">Pseudomonas synxantha</name>
    <dbReference type="NCBI Taxonomy" id="47883"/>
    <lineage>
        <taxon>Bacteria</taxon>
        <taxon>Pseudomonadati</taxon>
        <taxon>Pseudomonadota</taxon>
        <taxon>Gammaproteobacteria</taxon>
        <taxon>Pseudomonadales</taxon>
        <taxon>Pseudomonadaceae</taxon>
        <taxon>Pseudomonas</taxon>
    </lineage>
</organism>
<proteinExistence type="predicted"/>
<reference evidence="3 4" key="1">
    <citation type="submission" date="2018-03" db="EMBL/GenBank/DDBJ databases">
        <title>Diversity of phytobeneficial traits revealed by whole-genome analysis of worldwide-isolated phenazine-producing Pseudomonas spp.</title>
        <authorList>
            <person name="Biessy A."/>
            <person name="Novinscak A."/>
            <person name="Blom J."/>
            <person name="Leger G."/>
            <person name="Thomashow L.S."/>
            <person name="Cazorla F.M."/>
            <person name="Josic D."/>
            <person name="Filion M."/>
        </authorList>
    </citation>
    <scope>NUCLEOTIDE SEQUENCE [LARGE SCALE GENOMIC DNA]</scope>
    <source>
        <strain evidence="3 4">30B</strain>
    </source>
</reference>
<dbReference type="PANTHER" id="PTHR32114">
    <property type="entry name" value="ABC TRANSPORTER ABCH.3"/>
    <property type="match status" value="1"/>
</dbReference>
<dbReference type="Proteomes" id="UP000268696">
    <property type="component" value="Chromosome"/>
</dbReference>
<evidence type="ECO:0000259" key="2">
    <source>
        <dbReference type="Pfam" id="PF13476"/>
    </source>
</evidence>
<feature type="coiled-coil region" evidence="1">
    <location>
        <begin position="322"/>
        <end position="349"/>
    </location>
</feature>
<dbReference type="Pfam" id="PF13476">
    <property type="entry name" value="AAA_23"/>
    <property type="match status" value="1"/>
</dbReference>
<dbReference type="Gene3D" id="3.40.50.300">
    <property type="entry name" value="P-loop containing nucleotide triphosphate hydrolases"/>
    <property type="match status" value="1"/>
</dbReference>
<dbReference type="InterPro" id="IPR038729">
    <property type="entry name" value="Rad50/SbcC_AAA"/>
</dbReference>
<dbReference type="AlphaFoldDB" id="A0A3G7U2R0"/>
<feature type="domain" description="Rad50/SbcC-type AAA" evidence="2">
    <location>
        <begin position="5"/>
        <end position="78"/>
    </location>
</feature>
<keyword evidence="1" id="KW-0175">Coiled coil</keyword>
<evidence type="ECO:0000256" key="1">
    <source>
        <dbReference type="SAM" id="Coils"/>
    </source>
</evidence>
<name>A0A3G7U2R0_9PSED</name>
<evidence type="ECO:0000313" key="3">
    <source>
        <dbReference type="EMBL" id="AZE53441.1"/>
    </source>
</evidence>
<gene>
    <name evidence="3" type="ORF">C4K03_1270</name>
</gene>
<dbReference type="SUPFAM" id="SSF52540">
    <property type="entry name" value="P-loop containing nucleoside triphosphate hydrolases"/>
    <property type="match status" value="1"/>
</dbReference>
<dbReference type="RefSeq" id="WP_124376552.1">
    <property type="nucleotide sequence ID" value="NZ_CP027754.1"/>
</dbReference>
<dbReference type="InterPro" id="IPR027417">
    <property type="entry name" value="P-loop_NTPase"/>
</dbReference>
<dbReference type="GO" id="GO:0016887">
    <property type="term" value="F:ATP hydrolysis activity"/>
    <property type="evidence" value="ECO:0007669"/>
    <property type="project" value="InterPro"/>
</dbReference>